<dbReference type="GO" id="GO:0005829">
    <property type="term" value="C:cytosol"/>
    <property type="evidence" value="ECO:0007669"/>
    <property type="project" value="TreeGrafter"/>
</dbReference>
<dbReference type="InterPro" id="IPR039430">
    <property type="entry name" value="Thymidylate_kin-like_dom"/>
</dbReference>
<proteinExistence type="inferred from homology"/>
<dbReference type="EMBL" id="DXFW01000012">
    <property type="protein sequence ID" value="HIX05264.1"/>
    <property type="molecule type" value="Genomic_DNA"/>
</dbReference>
<dbReference type="SUPFAM" id="SSF52540">
    <property type="entry name" value="P-loop containing nucleoside triphosphate hydrolases"/>
    <property type="match status" value="1"/>
</dbReference>
<evidence type="ECO:0000256" key="3">
    <source>
        <dbReference type="ARBA" id="ARBA00022741"/>
    </source>
</evidence>
<dbReference type="GO" id="GO:0006227">
    <property type="term" value="P:dUDP biosynthetic process"/>
    <property type="evidence" value="ECO:0007669"/>
    <property type="project" value="TreeGrafter"/>
</dbReference>
<keyword evidence="6" id="KW-0418">Kinase</keyword>
<dbReference type="Proteomes" id="UP000824193">
    <property type="component" value="Unassembled WGS sequence"/>
</dbReference>
<gene>
    <name evidence="6" type="ORF">H9865_04030</name>
</gene>
<reference evidence="6" key="2">
    <citation type="submission" date="2021-04" db="EMBL/GenBank/DDBJ databases">
        <authorList>
            <person name="Gilroy R."/>
        </authorList>
    </citation>
    <scope>NUCLEOTIDE SEQUENCE</scope>
    <source>
        <strain evidence="6">2239</strain>
    </source>
</reference>
<keyword evidence="3" id="KW-0547">Nucleotide-binding</keyword>
<comment type="similarity">
    <text evidence="1">Belongs to the thymidylate kinase family.</text>
</comment>
<evidence type="ECO:0000313" key="6">
    <source>
        <dbReference type="EMBL" id="HIX05264.1"/>
    </source>
</evidence>
<keyword evidence="6" id="KW-0808">Transferase</keyword>
<dbReference type="PANTHER" id="PTHR10344:SF4">
    <property type="entry name" value="UMP-CMP KINASE 2, MITOCHONDRIAL"/>
    <property type="match status" value="1"/>
</dbReference>
<dbReference type="GO" id="GO:0004798">
    <property type="term" value="F:dTMP kinase activity"/>
    <property type="evidence" value="ECO:0007669"/>
    <property type="project" value="TreeGrafter"/>
</dbReference>
<feature type="domain" description="Thymidylate kinase-like" evidence="5">
    <location>
        <begin position="8"/>
        <end position="195"/>
    </location>
</feature>
<dbReference type="GO" id="GO:0005524">
    <property type="term" value="F:ATP binding"/>
    <property type="evidence" value="ECO:0007669"/>
    <property type="project" value="UniProtKB-KW"/>
</dbReference>
<sequence length="221" mass="24488">MNGRLIVIEGLDGSGKATQAARLTAALKTQGKNVKQISFPNYASDSSALIKMYLGGQFGSHPDDVNAYAASTFYSVDRYASYKSDWGGFYREGGIVVSDRYTTSNAVHQCSKLPREQWPAFLDWLFDFEYNKIGIPAPDRVIYLEVDPAVSQGLMTARYKGDESKKDIHEKDLAYLARSHDAADYCARALGWVKVPCTEQGAMRSIEAIHADLLEAIKEVL</sequence>
<dbReference type="Gene3D" id="3.40.50.300">
    <property type="entry name" value="P-loop containing nucleotide triphosphate hydrolases"/>
    <property type="match status" value="1"/>
</dbReference>
<evidence type="ECO:0000313" key="7">
    <source>
        <dbReference type="Proteomes" id="UP000824193"/>
    </source>
</evidence>
<dbReference type="Pfam" id="PF02223">
    <property type="entry name" value="Thymidylate_kin"/>
    <property type="match status" value="1"/>
</dbReference>
<evidence type="ECO:0000256" key="4">
    <source>
        <dbReference type="ARBA" id="ARBA00022840"/>
    </source>
</evidence>
<evidence type="ECO:0000259" key="5">
    <source>
        <dbReference type="Pfam" id="PF02223"/>
    </source>
</evidence>
<accession>A0A9D1V3W5</accession>
<dbReference type="GO" id="GO:0006233">
    <property type="term" value="P:dTDP biosynthetic process"/>
    <property type="evidence" value="ECO:0007669"/>
    <property type="project" value="TreeGrafter"/>
</dbReference>
<evidence type="ECO:0000256" key="1">
    <source>
        <dbReference type="ARBA" id="ARBA00009776"/>
    </source>
</evidence>
<dbReference type="CDD" id="cd01672">
    <property type="entry name" value="TMPK"/>
    <property type="match status" value="1"/>
</dbReference>
<name>A0A9D1V3W5_9FIRM</name>
<organism evidence="6 7">
    <name type="scientific">Candidatus Allofournierella pullicola</name>
    <dbReference type="NCBI Taxonomy" id="2838596"/>
    <lineage>
        <taxon>Bacteria</taxon>
        <taxon>Bacillati</taxon>
        <taxon>Bacillota</taxon>
        <taxon>Clostridia</taxon>
        <taxon>Eubacteriales</taxon>
        <taxon>Oscillospiraceae</taxon>
        <taxon>Allofournierella</taxon>
    </lineage>
</organism>
<dbReference type="AlphaFoldDB" id="A0A9D1V3W5"/>
<reference evidence="6" key="1">
    <citation type="journal article" date="2021" name="PeerJ">
        <title>Extensive microbial diversity within the chicken gut microbiome revealed by metagenomics and culture.</title>
        <authorList>
            <person name="Gilroy R."/>
            <person name="Ravi A."/>
            <person name="Getino M."/>
            <person name="Pursley I."/>
            <person name="Horton D.L."/>
            <person name="Alikhan N.F."/>
            <person name="Baker D."/>
            <person name="Gharbi K."/>
            <person name="Hall N."/>
            <person name="Watson M."/>
            <person name="Adriaenssens E.M."/>
            <person name="Foster-Nyarko E."/>
            <person name="Jarju S."/>
            <person name="Secka A."/>
            <person name="Antonio M."/>
            <person name="Oren A."/>
            <person name="Chaudhuri R.R."/>
            <person name="La Ragione R."/>
            <person name="Hildebrand F."/>
            <person name="Pallen M.J."/>
        </authorList>
    </citation>
    <scope>NUCLEOTIDE SEQUENCE</scope>
    <source>
        <strain evidence="6">2239</strain>
    </source>
</reference>
<protein>
    <recommendedName>
        <fullName evidence="2">Thymidylate kinase</fullName>
    </recommendedName>
</protein>
<dbReference type="InterPro" id="IPR027417">
    <property type="entry name" value="P-loop_NTPase"/>
</dbReference>
<dbReference type="FunFam" id="3.40.50.300:FF:002288">
    <property type="entry name" value="Probable thymidylate kinase"/>
    <property type="match status" value="1"/>
</dbReference>
<dbReference type="GO" id="GO:0006235">
    <property type="term" value="P:dTTP biosynthetic process"/>
    <property type="evidence" value="ECO:0007669"/>
    <property type="project" value="TreeGrafter"/>
</dbReference>
<dbReference type="PANTHER" id="PTHR10344">
    <property type="entry name" value="THYMIDYLATE KINASE"/>
    <property type="match status" value="1"/>
</dbReference>
<comment type="caution">
    <text evidence="6">The sequence shown here is derived from an EMBL/GenBank/DDBJ whole genome shotgun (WGS) entry which is preliminary data.</text>
</comment>
<keyword evidence="4" id="KW-0067">ATP-binding</keyword>
<evidence type="ECO:0000256" key="2">
    <source>
        <dbReference type="ARBA" id="ARBA00017144"/>
    </source>
</evidence>